<keyword evidence="2" id="KW-0521">NADP</keyword>
<keyword evidence="2" id="KW-0560">Oxidoreductase</keyword>
<organism evidence="4 5">
    <name type="scientific">Candidatus Roizmanbacteria bacterium CG_4_10_14_0_8_um_filter_33_9</name>
    <dbReference type="NCBI Taxonomy" id="1974826"/>
    <lineage>
        <taxon>Bacteria</taxon>
        <taxon>Candidatus Roizmaniibacteriota</taxon>
    </lineage>
</organism>
<evidence type="ECO:0000313" key="5">
    <source>
        <dbReference type="Proteomes" id="UP000229401"/>
    </source>
</evidence>
<comment type="similarity">
    <text evidence="1 2">Belongs to the dTDP-4-dehydrorhamnose reductase family.</text>
</comment>
<comment type="pathway">
    <text evidence="2">Carbohydrate biosynthesis; dTDP-L-rhamnose biosynthesis.</text>
</comment>
<evidence type="ECO:0000256" key="1">
    <source>
        <dbReference type="ARBA" id="ARBA00010944"/>
    </source>
</evidence>
<dbReference type="InterPro" id="IPR036291">
    <property type="entry name" value="NAD(P)-bd_dom_sf"/>
</dbReference>
<comment type="function">
    <text evidence="2">Catalyzes the reduction of dTDP-6-deoxy-L-lyxo-4-hexulose to yield dTDP-L-rhamnose.</text>
</comment>
<sequence length="276" mass="31154">MVKIALTGGDGMVGSRIIELLQDKIQFIPILQKHMDITDKNKVASVLNSIDFDIFLHLAAFTNVDAAENNKKTANGVNVLGTQNIFEIVTHKKKKMIYISTGFVFDGNNPPYSEKSIPRPISIYGETKYQGEQLLNNEAMIIRFDYPYRNEFKLKKDFVRGIITALTEGKKLSMVTDSLITPTFVDDIAFGLKYLIDHYSPEVFHLVGQNSVSPFEAGTSIAKIAKLDSSLISGISYEQYFKGRAKRPQFAHIISIKNKFIKMKSFEEGLQILYHN</sequence>
<gene>
    <name evidence="4" type="ORF">COY87_00685</name>
</gene>
<dbReference type="GO" id="GO:0019305">
    <property type="term" value="P:dTDP-rhamnose biosynthetic process"/>
    <property type="evidence" value="ECO:0007669"/>
    <property type="project" value="UniProtKB-UniPathway"/>
</dbReference>
<evidence type="ECO:0000259" key="3">
    <source>
        <dbReference type="Pfam" id="PF04321"/>
    </source>
</evidence>
<proteinExistence type="inferred from homology"/>
<protein>
    <recommendedName>
        <fullName evidence="2">dTDP-4-dehydrorhamnose reductase</fullName>
        <ecNumber evidence="2">1.1.1.133</ecNumber>
    </recommendedName>
</protein>
<dbReference type="PANTHER" id="PTHR10491">
    <property type="entry name" value="DTDP-4-DEHYDRORHAMNOSE REDUCTASE"/>
    <property type="match status" value="1"/>
</dbReference>
<dbReference type="EMBL" id="PFLI01000022">
    <property type="protein sequence ID" value="PIY72498.1"/>
    <property type="molecule type" value="Genomic_DNA"/>
</dbReference>
<feature type="domain" description="RmlD-like substrate binding" evidence="3">
    <location>
        <begin position="3"/>
        <end position="271"/>
    </location>
</feature>
<evidence type="ECO:0000313" key="4">
    <source>
        <dbReference type="EMBL" id="PIY72498.1"/>
    </source>
</evidence>
<dbReference type="InterPro" id="IPR005913">
    <property type="entry name" value="dTDP_dehydrorham_reduct"/>
</dbReference>
<comment type="caution">
    <text evidence="4">The sequence shown here is derived from an EMBL/GenBank/DDBJ whole genome shotgun (WGS) entry which is preliminary data.</text>
</comment>
<dbReference type="Gene3D" id="3.40.50.720">
    <property type="entry name" value="NAD(P)-binding Rossmann-like Domain"/>
    <property type="match status" value="1"/>
</dbReference>
<dbReference type="SUPFAM" id="SSF51735">
    <property type="entry name" value="NAD(P)-binding Rossmann-fold domains"/>
    <property type="match status" value="1"/>
</dbReference>
<dbReference type="UniPathway" id="UPA00124"/>
<evidence type="ECO:0000256" key="2">
    <source>
        <dbReference type="RuleBase" id="RU364082"/>
    </source>
</evidence>
<dbReference type="Gene3D" id="3.90.25.10">
    <property type="entry name" value="UDP-galactose 4-epimerase, domain 1"/>
    <property type="match status" value="1"/>
</dbReference>
<reference evidence="5" key="1">
    <citation type="submission" date="2017-09" db="EMBL/GenBank/DDBJ databases">
        <title>Depth-based differentiation of microbial function through sediment-hosted aquifers and enrichment of novel symbionts in the deep terrestrial subsurface.</title>
        <authorList>
            <person name="Probst A.J."/>
            <person name="Ladd B."/>
            <person name="Jarett J.K."/>
            <person name="Geller-Mcgrath D.E."/>
            <person name="Sieber C.M.K."/>
            <person name="Emerson J.B."/>
            <person name="Anantharaman K."/>
            <person name="Thomas B.C."/>
            <person name="Malmstrom R."/>
            <person name="Stieglmeier M."/>
            <person name="Klingl A."/>
            <person name="Woyke T."/>
            <person name="Ryan C.M."/>
            <person name="Banfield J.F."/>
        </authorList>
    </citation>
    <scope>NUCLEOTIDE SEQUENCE [LARGE SCALE GENOMIC DNA]</scope>
</reference>
<name>A0A2M7QKF6_9BACT</name>
<dbReference type="InterPro" id="IPR029903">
    <property type="entry name" value="RmlD-like-bd"/>
</dbReference>
<dbReference type="Pfam" id="PF04321">
    <property type="entry name" value="RmlD_sub_bind"/>
    <property type="match status" value="1"/>
</dbReference>
<dbReference type="Proteomes" id="UP000229401">
    <property type="component" value="Unassembled WGS sequence"/>
</dbReference>
<dbReference type="GO" id="GO:0008831">
    <property type="term" value="F:dTDP-4-dehydrorhamnose reductase activity"/>
    <property type="evidence" value="ECO:0007669"/>
    <property type="project" value="UniProtKB-EC"/>
</dbReference>
<dbReference type="AlphaFoldDB" id="A0A2M7QKF6"/>
<dbReference type="PANTHER" id="PTHR10491:SF4">
    <property type="entry name" value="METHIONINE ADENOSYLTRANSFERASE 2 SUBUNIT BETA"/>
    <property type="match status" value="1"/>
</dbReference>
<dbReference type="EC" id="1.1.1.133" evidence="2"/>
<accession>A0A2M7QKF6</accession>